<dbReference type="EMBL" id="MSTQ01000023">
    <property type="protein sequence ID" value="OLT99457.1"/>
    <property type="molecule type" value="Genomic_DNA"/>
</dbReference>
<proteinExistence type="predicted"/>
<gene>
    <name evidence="2" type="ORF">BVK86_25565</name>
    <name evidence="1" type="ORF">F7R15_25880</name>
    <name evidence="3" type="ORF">SAMN04490202_3345</name>
</gene>
<evidence type="ECO:0000313" key="1">
    <source>
        <dbReference type="EMBL" id="KAB0481166.1"/>
    </source>
</evidence>
<reference evidence="1 6" key="4">
    <citation type="submission" date="2019-09" db="EMBL/GenBank/DDBJ databases">
        <title>Draft genome sequences of 48 bacterial type strains from the CCUG.</title>
        <authorList>
            <person name="Tunovic T."/>
            <person name="Pineiro-Iglesias B."/>
            <person name="Unosson C."/>
            <person name="Inganas E."/>
            <person name="Ohlen M."/>
            <person name="Cardew S."/>
            <person name="Jensie-Markopoulos S."/>
            <person name="Salva-Serra F."/>
            <person name="Jaen-Luchoro D."/>
            <person name="Karlsson R."/>
            <person name="Svensson-Stadler L."/>
            <person name="Chun J."/>
            <person name="Moore E."/>
        </authorList>
    </citation>
    <scope>NUCLEOTIDE SEQUENCE [LARGE SCALE GENOMIC DNA]</scope>
    <source>
        <strain evidence="1 6">CCUG 53116</strain>
    </source>
</reference>
<evidence type="ECO:0000313" key="4">
    <source>
        <dbReference type="Proteomes" id="UP000186756"/>
    </source>
</evidence>
<protein>
    <submittedName>
        <fullName evidence="3">Uncharacterized protein</fullName>
    </submittedName>
</protein>
<dbReference type="Proteomes" id="UP000460142">
    <property type="component" value="Unassembled WGS sequence"/>
</dbReference>
<sequence length="239" mass="27304">MTEAKPPLFSPTQYTTISNEQITNITISSSIGRNKLLLREHFFEPLFERSEHLKLLEDIRAVTSNVALQAELVQSWENEISQHSGAFTMLLQDVRHASLYLELATVAEEGQNHERAWAFNNYATMIVGGILEKINTHLNEMESDRVSKQNSKNAMEGNKSTLLVKEEVAKLLVAMRPETGWPSKSEVLVSLEPPLAEFIKKNKIPRIRVSNIESWLGDWLREDKLVARAWEKNKNHSIK</sequence>
<dbReference type="OrthoDB" id="7023033at2"/>
<evidence type="ECO:0000313" key="5">
    <source>
        <dbReference type="Proteomes" id="UP000198549"/>
    </source>
</evidence>
<dbReference type="Proteomes" id="UP000198549">
    <property type="component" value="Chromosome I"/>
</dbReference>
<reference evidence="2" key="2">
    <citation type="submission" date="2017-01" db="EMBL/GenBank/DDBJ databases">
        <authorList>
            <person name="Mah S.A."/>
            <person name="Swanson W.J."/>
            <person name="Moy G.W."/>
            <person name="Vacquier V.D."/>
        </authorList>
    </citation>
    <scope>NUCLEOTIDE SEQUENCE [LARGE SCALE GENOMIC DNA]</scope>
    <source>
        <strain evidence="2">MT1</strain>
    </source>
</reference>
<dbReference type="Proteomes" id="UP000186756">
    <property type="component" value="Unassembled WGS sequence"/>
</dbReference>
<reference evidence="4" key="3">
    <citation type="submission" date="2017-01" db="EMBL/GenBank/DDBJ databases">
        <authorList>
            <person name="Poblete-Castro I."/>
        </authorList>
    </citation>
    <scope>NUCLEOTIDE SEQUENCE [LARGE SCALE GENOMIC DNA]</scope>
    <source>
        <strain evidence="4">DSM 18361 / CCUG 53116 / MT1</strain>
    </source>
</reference>
<evidence type="ECO:0000313" key="3">
    <source>
        <dbReference type="EMBL" id="SDP22155.1"/>
    </source>
</evidence>
<evidence type="ECO:0000313" key="2">
    <source>
        <dbReference type="EMBL" id="OLT99457.1"/>
    </source>
</evidence>
<dbReference type="AlphaFoldDB" id="A0A1H0QYD0"/>
<dbReference type="RefSeq" id="WP_075949029.1">
    <property type="nucleotide sequence ID" value="NZ_LT629709.1"/>
</dbReference>
<reference evidence="3 5" key="1">
    <citation type="submission" date="2016-10" db="EMBL/GenBank/DDBJ databases">
        <authorList>
            <person name="de Groot N.N."/>
        </authorList>
    </citation>
    <scope>NUCLEOTIDE SEQUENCE [LARGE SCALE GENOMIC DNA]</scope>
    <source>
        <strain evidence="3 5">BS3776</strain>
    </source>
</reference>
<accession>A0A1H0QYD0</accession>
<keyword evidence="4" id="KW-1185">Reference proteome</keyword>
<dbReference type="EMBL" id="VZPS01000025">
    <property type="protein sequence ID" value="KAB0481166.1"/>
    <property type="molecule type" value="Genomic_DNA"/>
</dbReference>
<evidence type="ECO:0000313" key="6">
    <source>
        <dbReference type="Proteomes" id="UP000460142"/>
    </source>
</evidence>
<dbReference type="EMBL" id="LT629709">
    <property type="protein sequence ID" value="SDP22155.1"/>
    <property type="molecule type" value="Genomic_DNA"/>
</dbReference>
<organism evidence="3 5">
    <name type="scientific">Pseudomonas reinekei</name>
    <dbReference type="NCBI Taxonomy" id="395598"/>
    <lineage>
        <taxon>Bacteria</taxon>
        <taxon>Pseudomonadati</taxon>
        <taxon>Pseudomonadota</taxon>
        <taxon>Gammaproteobacteria</taxon>
        <taxon>Pseudomonadales</taxon>
        <taxon>Pseudomonadaceae</taxon>
        <taxon>Pseudomonas</taxon>
    </lineage>
</organism>
<name>A0A1H0QYD0_PSERE</name>